<dbReference type="SMR" id="A0A075WG21"/>
<dbReference type="GO" id="GO:0006412">
    <property type="term" value="P:translation"/>
    <property type="evidence" value="ECO:0007669"/>
    <property type="project" value="UniProtKB-UniRule"/>
</dbReference>
<dbReference type="AlphaFoldDB" id="A0A075WG21"/>
<dbReference type="SMART" id="SM01397">
    <property type="entry name" value="Ribosomal_S3Ae"/>
    <property type="match status" value="1"/>
</dbReference>
<dbReference type="RefSeq" id="WP_010879809.1">
    <property type="nucleotide sequence ID" value="NZ_CP006577.1"/>
</dbReference>
<sequence length="211" mass="24334">MARKRRAARVKDKWTLKKWFTLIAPEYFGMAELGETPADDASKVVGRTVETTLAELTNDYSNQNTYKKLIFKVYRVAGDNAYTKFWRFELTREYLNSLTRRRTSKIEDIVDVTTADGYKLRVKSVVFTVRRCKTSQKRAIRAIMRQIVVEKASSLNFVQFLQECVLGKVPAEIYKNAKKIYPIRRVEIRKIELLAEPAEAETQPAVAEAVA</sequence>
<dbReference type="NCBIfam" id="NF003142">
    <property type="entry name" value="PRK04057.1"/>
    <property type="match status" value="1"/>
</dbReference>
<dbReference type="KEGG" id="afg:AFULGI_00026200"/>
<name>A0A075WG21_ARCFL</name>
<dbReference type="GO" id="GO:0003735">
    <property type="term" value="F:structural constituent of ribosome"/>
    <property type="evidence" value="ECO:0007669"/>
    <property type="project" value="InterPro"/>
</dbReference>
<dbReference type="GeneID" id="24796085"/>
<evidence type="ECO:0000313" key="5">
    <source>
        <dbReference type="EMBL" id="AIG99330.1"/>
    </source>
</evidence>
<comment type="similarity">
    <text evidence="3 4">Belongs to the eukaryotic ribosomal protein eS1 family.</text>
</comment>
<dbReference type="InterPro" id="IPR030838">
    <property type="entry name" value="Ribosomal_eS1_arc"/>
</dbReference>
<keyword evidence="1 3" id="KW-0689">Ribosomal protein</keyword>
<dbReference type="HAMAP" id="MF_00359">
    <property type="entry name" value="Ribosomal_eS1"/>
    <property type="match status" value="1"/>
</dbReference>
<evidence type="ECO:0000256" key="1">
    <source>
        <dbReference type="ARBA" id="ARBA00022980"/>
    </source>
</evidence>
<keyword evidence="2 3" id="KW-0687">Ribonucleoprotein</keyword>
<dbReference type="HOGENOM" id="CLU_062507_1_0_2"/>
<dbReference type="InterPro" id="IPR018281">
    <property type="entry name" value="Ribosomal_eS1_CS"/>
</dbReference>
<evidence type="ECO:0000256" key="4">
    <source>
        <dbReference type="RuleBase" id="RU000668"/>
    </source>
</evidence>
<proteinExistence type="inferred from homology"/>
<organism evidence="5 6">
    <name type="scientific">Archaeoglobus fulgidus DSM 8774</name>
    <dbReference type="NCBI Taxonomy" id="1344584"/>
    <lineage>
        <taxon>Archaea</taxon>
        <taxon>Methanobacteriati</taxon>
        <taxon>Methanobacteriota</taxon>
        <taxon>Archaeoglobi</taxon>
        <taxon>Archaeoglobales</taxon>
        <taxon>Archaeoglobaceae</taxon>
        <taxon>Archaeoglobus</taxon>
    </lineage>
</organism>
<dbReference type="Proteomes" id="UP000028501">
    <property type="component" value="Chromosome"/>
</dbReference>
<dbReference type="Pfam" id="PF01015">
    <property type="entry name" value="Ribosomal_S3Ae"/>
    <property type="match status" value="1"/>
</dbReference>
<protein>
    <recommendedName>
        <fullName evidence="3">Small ribosomal subunit protein eS1</fullName>
    </recommendedName>
</protein>
<dbReference type="PANTHER" id="PTHR11830">
    <property type="entry name" value="40S RIBOSOMAL PROTEIN S3A"/>
    <property type="match status" value="1"/>
</dbReference>
<dbReference type="InterPro" id="IPR001593">
    <property type="entry name" value="Ribosomal_eS1"/>
</dbReference>
<dbReference type="EMBL" id="CP006577">
    <property type="protein sequence ID" value="AIG99330.1"/>
    <property type="molecule type" value="Genomic_DNA"/>
</dbReference>
<dbReference type="PROSITE" id="PS01191">
    <property type="entry name" value="RIBOSOMAL_S3AE"/>
    <property type="match status" value="1"/>
</dbReference>
<accession>A0A075WG21</accession>
<evidence type="ECO:0000313" key="6">
    <source>
        <dbReference type="Proteomes" id="UP000028501"/>
    </source>
</evidence>
<evidence type="ECO:0000256" key="3">
    <source>
        <dbReference type="HAMAP-Rule" id="MF_00359"/>
    </source>
</evidence>
<evidence type="ECO:0000256" key="2">
    <source>
        <dbReference type="ARBA" id="ARBA00023274"/>
    </source>
</evidence>
<dbReference type="GO" id="GO:0005840">
    <property type="term" value="C:ribosome"/>
    <property type="evidence" value="ECO:0007669"/>
    <property type="project" value="UniProtKB-KW"/>
</dbReference>
<dbReference type="GO" id="GO:1990904">
    <property type="term" value="C:ribonucleoprotein complex"/>
    <property type="evidence" value="ECO:0007669"/>
    <property type="project" value="UniProtKB-KW"/>
</dbReference>
<reference evidence="5 6" key="1">
    <citation type="submission" date="2013-07" db="EMBL/GenBank/DDBJ databases">
        <title>Genome of Archaeoglobus fulgidus.</title>
        <authorList>
            <person name="Fiebig A."/>
            <person name="Birkeland N.-K."/>
        </authorList>
    </citation>
    <scope>NUCLEOTIDE SEQUENCE [LARGE SCALE GENOMIC DNA]</scope>
    <source>
        <strain evidence="5 6">DSM 8774</strain>
    </source>
</reference>
<gene>
    <name evidence="3" type="primary">rps3ae</name>
    <name evidence="5" type="ORF">AFULGI_00026200</name>
</gene>